<comment type="similarity">
    <text evidence="2">Belongs to the sphingosine N-acyltransferase family.</text>
</comment>
<evidence type="ECO:0000256" key="11">
    <source>
        <dbReference type="SAM" id="Phobius"/>
    </source>
</evidence>
<dbReference type="PANTHER" id="PTHR12560:SF11">
    <property type="entry name" value="CERAMIDE SYNTHASE LAC1-RELATED"/>
    <property type="match status" value="1"/>
</dbReference>
<evidence type="ECO:0000256" key="10">
    <source>
        <dbReference type="SAM" id="MobiDB-lite"/>
    </source>
</evidence>
<gene>
    <name evidence="13" type="ORF">UCRPC4_g05462</name>
</gene>
<dbReference type="GO" id="GO:0046513">
    <property type="term" value="P:ceramide biosynthetic process"/>
    <property type="evidence" value="ECO:0007669"/>
    <property type="project" value="InterPro"/>
</dbReference>
<evidence type="ECO:0000256" key="7">
    <source>
        <dbReference type="ARBA" id="ARBA00023136"/>
    </source>
</evidence>
<keyword evidence="3" id="KW-0808">Transferase</keyword>
<dbReference type="GO" id="GO:0005789">
    <property type="term" value="C:endoplasmic reticulum membrane"/>
    <property type="evidence" value="ECO:0007669"/>
    <property type="project" value="UniProtKB-SubCell"/>
</dbReference>
<keyword evidence="7 9" id="KW-0472">Membrane</keyword>
<feature type="transmembrane region" description="Helical" evidence="11">
    <location>
        <begin position="149"/>
        <end position="170"/>
    </location>
</feature>
<evidence type="ECO:0000256" key="8">
    <source>
        <dbReference type="ARBA" id="ARBA00023180"/>
    </source>
</evidence>
<evidence type="ECO:0000256" key="9">
    <source>
        <dbReference type="PROSITE-ProRule" id="PRU00205"/>
    </source>
</evidence>
<evidence type="ECO:0000259" key="12">
    <source>
        <dbReference type="PROSITE" id="PS50922"/>
    </source>
</evidence>
<sequence>MFEGYPHRTHEAMFKAYYLLQASYWAQQAIVLILLLEKPRKDFKELVTHHIVTLALIALSYRFHFAYMGIAIYVTHDISDFFLATSKTLNYLDSVIVGPFFTTLICVWVYLRHYLNLQILWAILTEFRTVGPFELDWEMQQYKCWISQIITFALLACLQGINLIWLTYLYRVAKNYVFNNERSDERSEDEDEEGEVSPGDEKQTLEKEVGSNSGKNQLL</sequence>
<feature type="transmembrane region" description="Helical" evidence="11">
    <location>
        <begin position="48"/>
        <end position="74"/>
    </location>
</feature>
<evidence type="ECO:0000256" key="5">
    <source>
        <dbReference type="ARBA" id="ARBA00022824"/>
    </source>
</evidence>
<name>A0A0G2E5F9_PHACM</name>
<dbReference type="InterPro" id="IPR006634">
    <property type="entry name" value="TLC-dom"/>
</dbReference>
<keyword evidence="14" id="KW-1185">Reference proteome</keyword>
<dbReference type="PIRSF" id="PIRSF005225">
    <property type="entry name" value="LAG1_LAC1"/>
    <property type="match status" value="1"/>
</dbReference>
<keyword evidence="8" id="KW-0325">Glycoprotein</keyword>
<feature type="compositionally biased region" description="Acidic residues" evidence="10">
    <location>
        <begin position="186"/>
        <end position="195"/>
    </location>
</feature>
<feature type="domain" description="TLC" evidence="12">
    <location>
        <begin position="1"/>
        <end position="178"/>
    </location>
</feature>
<reference evidence="13 14" key="1">
    <citation type="submission" date="2015-05" db="EMBL/GenBank/DDBJ databases">
        <title>Distinctive expansion of gene families associated with plant cell wall degradation and secondary metabolism in the genomes of grapevine trunk pathogens.</title>
        <authorList>
            <person name="Lawrence D.P."/>
            <person name="Travadon R."/>
            <person name="Rolshausen P.E."/>
            <person name="Baumgartner K."/>
        </authorList>
    </citation>
    <scope>NUCLEOTIDE SEQUENCE [LARGE SCALE GENOMIC DNA]</scope>
    <source>
        <strain evidence="13">UCRPC4</strain>
    </source>
</reference>
<dbReference type="EMBL" id="LCWF01000140">
    <property type="protein sequence ID" value="KKY17561.1"/>
    <property type="molecule type" value="Genomic_DNA"/>
</dbReference>
<dbReference type="InterPro" id="IPR016439">
    <property type="entry name" value="Lag1/Lac1-like"/>
</dbReference>
<feature type="transmembrane region" description="Helical" evidence="11">
    <location>
        <begin position="16"/>
        <end position="36"/>
    </location>
</feature>
<evidence type="ECO:0000313" key="14">
    <source>
        <dbReference type="Proteomes" id="UP000053317"/>
    </source>
</evidence>
<evidence type="ECO:0000256" key="4">
    <source>
        <dbReference type="ARBA" id="ARBA00022692"/>
    </source>
</evidence>
<protein>
    <submittedName>
        <fullName evidence="13">Putative longevity-assurance protein 1</fullName>
    </submittedName>
</protein>
<dbReference type="Proteomes" id="UP000053317">
    <property type="component" value="Unassembled WGS sequence"/>
</dbReference>
<dbReference type="OrthoDB" id="3053196at2759"/>
<evidence type="ECO:0000256" key="1">
    <source>
        <dbReference type="ARBA" id="ARBA00004477"/>
    </source>
</evidence>
<feature type="transmembrane region" description="Helical" evidence="11">
    <location>
        <begin position="94"/>
        <end position="111"/>
    </location>
</feature>
<evidence type="ECO:0000256" key="6">
    <source>
        <dbReference type="ARBA" id="ARBA00022989"/>
    </source>
</evidence>
<feature type="region of interest" description="Disordered" evidence="10">
    <location>
        <begin position="182"/>
        <end position="219"/>
    </location>
</feature>
<accession>A0A0G2E5F9</accession>
<organism evidence="13 14">
    <name type="scientific">Phaeomoniella chlamydospora</name>
    <name type="common">Phaeoacremonium chlamydosporum</name>
    <dbReference type="NCBI Taxonomy" id="158046"/>
    <lineage>
        <taxon>Eukaryota</taxon>
        <taxon>Fungi</taxon>
        <taxon>Dikarya</taxon>
        <taxon>Ascomycota</taxon>
        <taxon>Pezizomycotina</taxon>
        <taxon>Eurotiomycetes</taxon>
        <taxon>Chaetothyriomycetidae</taxon>
        <taxon>Phaeomoniellales</taxon>
        <taxon>Phaeomoniellaceae</taxon>
        <taxon>Phaeomoniella</taxon>
    </lineage>
</organism>
<feature type="compositionally biased region" description="Polar residues" evidence="10">
    <location>
        <begin position="210"/>
        <end position="219"/>
    </location>
</feature>
<keyword evidence="5" id="KW-0256">Endoplasmic reticulum</keyword>
<dbReference type="PROSITE" id="PS50922">
    <property type="entry name" value="TLC"/>
    <property type="match status" value="1"/>
</dbReference>
<dbReference type="GO" id="GO:0050291">
    <property type="term" value="F:sphingosine N-acyltransferase activity"/>
    <property type="evidence" value="ECO:0007669"/>
    <property type="project" value="InterPro"/>
</dbReference>
<evidence type="ECO:0000256" key="3">
    <source>
        <dbReference type="ARBA" id="ARBA00022679"/>
    </source>
</evidence>
<proteinExistence type="inferred from homology"/>
<dbReference type="AlphaFoldDB" id="A0A0G2E5F9"/>
<comment type="subcellular location">
    <subcellularLocation>
        <location evidence="1">Endoplasmic reticulum membrane</location>
        <topology evidence="1">Multi-pass membrane protein</topology>
    </subcellularLocation>
</comment>
<keyword evidence="4 9" id="KW-0812">Transmembrane</keyword>
<comment type="caution">
    <text evidence="13">The sequence shown here is derived from an EMBL/GenBank/DDBJ whole genome shotgun (WGS) entry which is preliminary data.</text>
</comment>
<evidence type="ECO:0000256" key="2">
    <source>
        <dbReference type="ARBA" id="ARBA00009808"/>
    </source>
</evidence>
<dbReference type="PANTHER" id="PTHR12560">
    <property type="entry name" value="LONGEVITY ASSURANCE FACTOR 1 LAG1"/>
    <property type="match status" value="1"/>
</dbReference>
<keyword evidence="6 11" id="KW-1133">Transmembrane helix</keyword>
<dbReference type="SMART" id="SM00724">
    <property type="entry name" value="TLC"/>
    <property type="match status" value="1"/>
</dbReference>
<dbReference type="Pfam" id="PF03798">
    <property type="entry name" value="TRAM_LAG1_CLN8"/>
    <property type="match status" value="1"/>
</dbReference>
<feature type="compositionally biased region" description="Basic and acidic residues" evidence="10">
    <location>
        <begin position="199"/>
        <end position="209"/>
    </location>
</feature>
<evidence type="ECO:0000313" key="13">
    <source>
        <dbReference type="EMBL" id="KKY17561.1"/>
    </source>
</evidence>
<reference evidence="13 14" key="2">
    <citation type="submission" date="2015-05" db="EMBL/GenBank/DDBJ databases">
        <authorList>
            <person name="Morales-Cruz A."/>
            <person name="Amrine K.C."/>
            <person name="Cantu D."/>
        </authorList>
    </citation>
    <scope>NUCLEOTIDE SEQUENCE [LARGE SCALE GENOMIC DNA]</scope>
    <source>
        <strain evidence="13">UCRPC4</strain>
    </source>
</reference>